<sequence length="129" mass="14233">MFDFHLVETVVNYVKHKSNCRDIGYDGLAVISTPEALVYALKLARNGPKQDIYIGAHCRPETNTTMWDDDTIPRSDSPFAGVVPTTDITRPYARIGQKGDFRMGEGKYGNIGLCGNRKAYATESIGTTV</sequence>
<name>A0AAE0ZM58_9GAST</name>
<protein>
    <submittedName>
        <fullName evidence="1">Uncharacterized protein</fullName>
    </submittedName>
</protein>
<accession>A0AAE0ZM58</accession>
<dbReference type="SUPFAM" id="SSF56436">
    <property type="entry name" value="C-type lectin-like"/>
    <property type="match status" value="1"/>
</dbReference>
<keyword evidence="2" id="KW-1185">Reference proteome</keyword>
<evidence type="ECO:0000313" key="1">
    <source>
        <dbReference type="EMBL" id="KAK3771813.1"/>
    </source>
</evidence>
<proteinExistence type="predicted"/>
<reference evidence="1" key="1">
    <citation type="journal article" date="2023" name="G3 (Bethesda)">
        <title>A reference genome for the long-term kleptoplast-retaining sea slug Elysia crispata morphotype clarki.</title>
        <authorList>
            <person name="Eastman K.E."/>
            <person name="Pendleton A.L."/>
            <person name="Shaikh M.A."/>
            <person name="Suttiyut T."/>
            <person name="Ogas R."/>
            <person name="Tomko P."/>
            <person name="Gavelis G."/>
            <person name="Widhalm J.R."/>
            <person name="Wisecaver J.H."/>
        </authorList>
    </citation>
    <scope>NUCLEOTIDE SEQUENCE</scope>
    <source>
        <strain evidence="1">ECLA1</strain>
    </source>
</reference>
<dbReference type="CDD" id="cd00037">
    <property type="entry name" value="CLECT"/>
    <property type="match status" value="1"/>
</dbReference>
<dbReference type="Proteomes" id="UP001283361">
    <property type="component" value="Unassembled WGS sequence"/>
</dbReference>
<dbReference type="EMBL" id="JAWDGP010003675">
    <property type="protein sequence ID" value="KAK3771813.1"/>
    <property type="molecule type" value="Genomic_DNA"/>
</dbReference>
<dbReference type="AlphaFoldDB" id="A0AAE0ZM58"/>
<organism evidence="1 2">
    <name type="scientific">Elysia crispata</name>
    <name type="common">lettuce slug</name>
    <dbReference type="NCBI Taxonomy" id="231223"/>
    <lineage>
        <taxon>Eukaryota</taxon>
        <taxon>Metazoa</taxon>
        <taxon>Spiralia</taxon>
        <taxon>Lophotrochozoa</taxon>
        <taxon>Mollusca</taxon>
        <taxon>Gastropoda</taxon>
        <taxon>Heterobranchia</taxon>
        <taxon>Euthyneura</taxon>
        <taxon>Panpulmonata</taxon>
        <taxon>Sacoglossa</taxon>
        <taxon>Placobranchoidea</taxon>
        <taxon>Plakobranchidae</taxon>
        <taxon>Elysia</taxon>
    </lineage>
</organism>
<evidence type="ECO:0000313" key="2">
    <source>
        <dbReference type="Proteomes" id="UP001283361"/>
    </source>
</evidence>
<comment type="caution">
    <text evidence="1">The sequence shown here is derived from an EMBL/GenBank/DDBJ whole genome shotgun (WGS) entry which is preliminary data.</text>
</comment>
<gene>
    <name evidence="1" type="ORF">RRG08_066325</name>
</gene>
<dbReference type="InterPro" id="IPR016187">
    <property type="entry name" value="CTDL_fold"/>
</dbReference>